<evidence type="ECO:0000259" key="4">
    <source>
        <dbReference type="PROSITE" id="PS50222"/>
    </source>
</evidence>
<accession>A0A7R9HP24</accession>
<dbReference type="AlphaFoldDB" id="A0A7R9HP24"/>
<dbReference type="PROSITE" id="PS00018">
    <property type="entry name" value="EF_HAND_1"/>
    <property type="match status" value="1"/>
</dbReference>
<dbReference type="PANTHER" id="PTHR23048:SF49">
    <property type="entry name" value="FI08416P-RELATED"/>
    <property type="match status" value="1"/>
</dbReference>
<dbReference type="GO" id="GO:0005509">
    <property type="term" value="F:calcium ion binding"/>
    <property type="evidence" value="ECO:0007669"/>
    <property type="project" value="InterPro"/>
</dbReference>
<dbReference type="GO" id="GO:0032036">
    <property type="term" value="F:myosin heavy chain binding"/>
    <property type="evidence" value="ECO:0007669"/>
    <property type="project" value="TreeGrafter"/>
</dbReference>
<dbReference type="PROSITE" id="PS50222">
    <property type="entry name" value="EF_HAND_2"/>
    <property type="match status" value="1"/>
</dbReference>
<sequence length="170" mass="18911">MPAYNVERASVQGGRVTLVIAQSANLTSSSACKFLTTRRKWAGLRSNPRRHSCLTLAADSHDAINIFVLSSKSCMIVYLIDERISFEVFLPIYQAISKGRTSDTADDFIEGLRHFDKDGNGFISSAELRHLLSTLGEKLTDEEVEQLLAGQEDSQGNINYEEFVRMVMCG</sequence>
<dbReference type="Gene3D" id="1.10.238.10">
    <property type="entry name" value="EF-hand"/>
    <property type="match status" value="1"/>
</dbReference>
<organism evidence="5">
    <name type="scientific">Timema monikensis</name>
    <dbReference type="NCBI Taxonomy" id="170555"/>
    <lineage>
        <taxon>Eukaryota</taxon>
        <taxon>Metazoa</taxon>
        <taxon>Ecdysozoa</taxon>
        <taxon>Arthropoda</taxon>
        <taxon>Hexapoda</taxon>
        <taxon>Insecta</taxon>
        <taxon>Pterygota</taxon>
        <taxon>Neoptera</taxon>
        <taxon>Polyneoptera</taxon>
        <taxon>Phasmatodea</taxon>
        <taxon>Timematodea</taxon>
        <taxon>Timematoidea</taxon>
        <taxon>Timematidae</taxon>
        <taxon>Timema</taxon>
    </lineage>
</organism>
<evidence type="ECO:0000256" key="3">
    <source>
        <dbReference type="ARBA" id="ARBA00069033"/>
    </source>
</evidence>
<evidence type="ECO:0000313" key="5">
    <source>
        <dbReference type="EMBL" id="CAD7429963.1"/>
    </source>
</evidence>
<dbReference type="EMBL" id="OB794281">
    <property type="protein sequence ID" value="CAD7429963.1"/>
    <property type="molecule type" value="Genomic_DNA"/>
</dbReference>
<gene>
    <name evidence="5" type="ORF">TMSB3V08_LOCUS6735</name>
</gene>
<feature type="domain" description="EF-hand" evidence="4">
    <location>
        <begin position="103"/>
        <end position="138"/>
    </location>
</feature>
<dbReference type="InterPro" id="IPR011992">
    <property type="entry name" value="EF-hand-dom_pair"/>
</dbReference>
<dbReference type="SUPFAM" id="SSF47473">
    <property type="entry name" value="EF-hand"/>
    <property type="match status" value="1"/>
</dbReference>
<dbReference type="SMART" id="SM00054">
    <property type="entry name" value="EFh"/>
    <property type="match status" value="1"/>
</dbReference>
<protein>
    <recommendedName>
        <fullName evidence="3">Myosin-2 essential light chain</fullName>
    </recommendedName>
</protein>
<dbReference type="InterPro" id="IPR018247">
    <property type="entry name" value="EF_Hand_1_Ca_BS"/>
</dbReference>
<reference evidence="5" key="1">
    <citation type="submission" date="2020-11" db="EMBL/GenBank/DDBJ databases">
        <authorList>
            <person name="Tran Van P."/>
        </authorList>
    </citation>
    <scope>NUCLEOTIDE SEQUENCE</scope>
</reference>
<dbReference type="FunFam" id="1.10.238.10:FF:000082">
    <property type="entry name" value="Myosin light chain 1"/>
    <property type="match status" value="1"/>
</dbReference>
<evidence type="ECO:0000256" key="1">
    <source>
        <dbReference type="ARBA" id="ARBA00022737"/>
    </source>
</evidence>
<evidence type="ECO:0000256" key="2">
    <source>
        <dbReference type="ARBA" id="ARBA00022837"/>
    </source>
</evidence>
<dbReference type="PANTHER" id="PTHR23048">
    <property type="entry name" value="MYOSIN LIGHT CHAIN 1, 3"/>
    <property type="match status" value="1"/>
</dbReference>
<proteinExistence type="predicted"/>
<keyword evidence="1" id="KW-0677">Repeat</keyword>
<dbReference type="InterPro" id="IPR002048">
    <property type="entry name" value="EF_hand_dom"/>
</dbReference>
<dbReference type="CDD" id="cd00051">
    <property type="entry name" value="EFh"/>
    <property type="match status" value="1"/>
</dbReference>
<name>A0A7R9HP24_9NEOP</name>
<dbReference type="InterPro" id="IPR050230">
    <property type="entry name" value="CALM/Myosin/TropC-like"/>
</dbReference>
<keyword evidence="2" id="KW-0106">Calcium</keyword>
<dbReference type="GO" id="GO:0016460">
    <property type="term" value="C:myosin II complex"/>
    <property type="evidence" value="ECO:0007669"/>
    <property type="project" value="TreeGrafter"/>
</dbReference>
<dbReference type="Pfam" id="PF13499">
    <property type="entry name" value="EF-hand_7"/>
    <property type="match status" value="1"/>
</dbReference>